<proteinExistence type="inferred from homology"/>
<dbReference type="KEGG" id="abp:AGABI1DRAFT109105"/>
<evidence type="ECO:0000313" key="6">
    <source>
        <dbReference type="EMBL" id="EKM76023.1"/>
    </source>
</evidence>
<dbReference type="InterPro" id="IPR004167">
    <property type="entry name" value="PSBD"/>
</dbReference>
<evidence type="ECO:0000313" key="7">
    <source>
        <dbReference type="Proteomes" id="UP000008493"/>
    </source>
</evidence>
<dbReference type="SUPFAM" id="SSF52777">
    <property type="entry name" value="CoA-dependent acyltransferases"/>
    <property type="match status" value="1"/>
</dbReference>
<dbReference type="RefSeq" id="XP_007333397.1">
    <property type="nucleotide sequence ID" value="XM_007333335.1"/>
</dbReference>
<dbReference type="EMBL" id="JH971406">
    <property type="protein sequence ID" value="EKM76023.1"/>
    <property type="molecule type" value="Genomic_DNA"/>
</dbReference>
<dbReference type="Gene3D" id="4.10.320.10">
    <property type="entry name" value="E3-binding domain"/>
    <property type="match status" value="1"/>
</dbReference>
<evidence type="ECO:0000256" key="1">
    <source>
        <dbReference type="ARBA" id="ARBA00001938"/>
    </source>
</evidence>
<dbReference type="InterPro" id="IPR001078">
    <property type="entry name" value="2-oxoacid_DH_actylTfrase"/>
</dbReference>
<dbReference type="InterPro" id="IPR050743">
    <property type="entry name" value="2-oxoacid_DH_E2_comp"/>
</dbReference>
<evidence type="ECO:0000256" key="2">
    <source>
        <dbReference type="ARBA" id="ARBA00007317"/>
    </source>
</evidence>
<dbReference type="GO" id="GO:0031405">
    <property type="term" value="F:lipoic acid binding"/>
    <property type="evidence" value="ECO:0007669"/>
    <property type="project" value="TreeGrafter"/>
</dbReference>
<sequence length="103" mass="11164">MPSARHYARSKEVDLALLAPGSGRDGRIEKGNADAYLTRSETTTAGASMAASVQQQDVVVELNHTRRNMWKAMGKSLEIPHFGYSTTLDATKLHNALASFNSS</sequence>
<keyword evidence="4" id="KW-0012">Acyltransferase</keyword>
<dbReference type="GeneID" id="18822687"/>
<keyword evidence="3" id="KW-0808">Transferase</keyword>
<evidence type="ECO:0000259" key="5">
    <source>
        <dbReference type="PROSITE" id="PS51826"/>
    </source>
</evidence>
<dbReference type="GO" id="GO:0016407">
    <property type="term" value="F:acetyltransferase activity"/>
    <property type="evidence" value="ECO:0007669"/>
    <property type="project" value="TreeGrafter"/>
</dbReference>
<dbReference type="PANTHER" id="PTHR43178:SF5">
    <property type="entry name" value="LIPOAMIDE ACYLTRANSFERASE COMPONENT OF BRANCHED-CHAIN ALPHA-KETO ACID DEHYDROGENASE COMPLEX, MITOCHONDRIAL"/>
    <property type="match status" value="1"/>
</dbReference>
<dbReference type="STRING" id="597362.K5WYW7"/>
<accession>K5WYW7</accession>
<comment type="cofactor">
    <cofactor evidence="1">
        <name>(R)-lipoate</name>
        <dbReference type="ChEBI" id="CHEBI:83088"/>
    </cofactor>
</comment>
<dbReference type="HOGENOM" id="CLU_2270032_0_0_1"/>
<feature type="non-terminal residue" evidence="6">
    <location>
        <position position="1"/>
    </location>
</feature>
<keyword evidence="7" id="KW-1185">Reference proteome</keyword>
<dbReference type="GO" id="GO:0005739">
    <property type="term" value="C:mitochondrion"/>
    <property type="evidence" value="ECO:0007669"/>
    <property type="project" value="TreeGrafter"/>
</dbReference>
<dbReference type="eggNOG" id="KOG0558">
    <property type="taxonomic scope" value="Eukaryota"/>
</dbReference>
<dbReference type="Pfam" id="PF02817">
    <property type="entry name" value="E3_binding"/>
    <property type="match status" value="1"/>
</dbReference>
<dbReference type="InterPro" id="IPR036625">
    <property type="entry name" value="E3-bd_dom_sf"/>
</dbReference>
<dbReference type="Proteomes" id="UP000008493">
    <property type="component" value="Unassembled WGS sequence"/>
</dbReference>
<dbReference type="InterPro" id="IPR023213">
    <property type="entry name" value="CAT-like_dom_sf"/>
</dbReference>
<feature type="domain" description="Peripheral subunit-binding (PSBD)" evidence="5">
    <location>
        <begin position="1"/>
        <end position="37"/>
    </location>
</feature>
<dbReference type="AlphaFoldDB" id="K5WYW7"/>
<reference evidence="7" key="1">
    <citation type="journal article" date="2012" name="Proc. Natl. Acad. Sci. U.S.A.">
        <title>Genome sequence of the button mushroom Agaricus bisporus reveals mechanisms governing adaptation to a humic-rich ecological niche.</title>
        <authorList>
            <person name="Morin E."/>
            <person name="Kohler A."/>
            <person name="Baker A.R."/>
            <person name="Foulongne-Oriol M."/>
            <person name="Lombard V."/>
            <person name="Nagy L.G."/>
            <person name="Ohm R.A."/>
            <person name="Patyshakuliyeva A."/>
            <person name="Brun A."/>
            <person name="Aerts A.L."/>
            <person name="Bailey A.M."/>
            <person name="Billette C."/>
            <person name="Coutinho P.M."/>
            <person name="Deakin G."/>
            <person name="Doddapaneni H."/>
            <person name="Floudas D."/>
            <person name="Grimwood J."/>
            <person name="Hilden K."/>
            <person name="Kuees U."/>
            <person name="LaButti K.M."/>
            <person name="Lapidus A."/>
            <person name="Lindquist E.A."/>
            <person name="Lucas S.M."/>
            <person name="Murat C."/>
            <person name="Riley R.W."/>
            <person name="Salamov A.A."/>
            <person name="Schmutz J."/>
            <person name="Subramanian V."/>
            <person name="Woesten H.A.B."/>
            <person name="Xu J."/>
            <person name="Eastwood D.C."/>
            <person name="Foster G.D."/>
            <person name="Sonnenberg A.S."/>
            <person name="Cullen D."/>
            <person name="de Vries R.P."/>
            <person name="Lundell T."/>
            <person name="Hibbett D.S."/>
            <person name="Henrissat B."/>
            <person name="Burton K.S."/>
            <person name="Kerrigan R.W."/>
            <person name="Challen M.P."/>
            <person name="Grigoriev I.V."/>
            <person name="Martin F."/>
        </authorList>
    </citation>
    <scope>NUCLEOTIDE SEQUENCE [LARGE SCALE GENOMIC DNA]</scope>
    <source>
        <strain evidence="7">JB137-S8 / ATCC MYA-4627 / FGSC 10392</strain>
    </source>
</reference>
<name>K5WYW7_AGABU</name>
<dbReference type="PROSITE" id="PS51826">
    <property type="entry name" value="PSBD"/>
    <property type="match status" value="1"/>
</dbReference>
<organism evidence="6 7">
    <name type="scientific">Agaricus bisporus var. burnettii (strain JB137-S8 / ATCC MYA-4627 / FGSC 10392)</name>
    <name type="common">White button mushroom</name>
    <dbReference type="NCBI Taxonomy" id="597362"/>
    <lineage>
        <taxon>Eukaryota</taxon>
        <taxon>Fungi</taxon>
        <taxon>Dikarya</taxon>
        <taxon>Basidiomycota</taxon>
        <taxon>Agaricomycotina</taxon>
        <taxon>Agaricomycetes</taxon>
        <taxon>Agaricomycetidae</taxon>
        <taxon>Agaricales</taxon>
        <taxon>Agaricineae</taxon>
        <taxon>Agaricaceae</taxon>
        <taxon>Agaricus</taxon>
    </lineage>
</organism>
<protein>
    <recommendedName>
        <fullName evidence="5">Peripheral subunit-binding (PSBD) domain-containing protein</fullName>
    </recommendedName>
</protein>
<dbReference type="Gene3D" id="3.30.559.10">
    <property type="entry name" value="Chloramphenicol acetyltransferase-like domain"/>
    <property type="match status" value="1"/>
</dbReference>
<dbReference type="InParanoid" id="K5WYW7"/>
<dbReference type="Pfam" id="PF00198">
    <property type="entry name" value="2-oxoacid_dh"/>
    <property type="match status" value="1"/>
</dbReference>
<dbReference type="PANTHER" id="PTHR43178">
    <property type="entry name" value="DIHYDROLIPOAMIDE ACETYLTRANSFERASE COMPONENT OF PYRUVATE DEHYDROGENASE COMPLEX"/>
    <property type="match status" value="1"/>
</dbReference>
<comment type="similarity">
    <text evidence="2">Belongs to the 2-oxoacid dehydrogenase family.</text>
</comment>
<evidence type="ECO:0000256" key="3">
    <source>
        <dbReference type="ARBA" id="ARBA00022679"/>
    </source>
</evidence>
<evidence type="ECO:0000256" key="4">
    <source>
        <dbReference type="ARBA" id="ARBA00023315"/>
    </source>
</evidence>
<gene>
    <name evidence="6" type="ORF">AGABI1DRAFT_109105</name>
</gene>
<dbReference type="OrthoDB" id="15567at2759"/>